<dbReference type="RefSeq" id="WP_254153445.1">
    <property type="nucleotide sequence ID" value="NZ_JAHESD010000015.1"/>
</dbReference>
<feature type="non-terminal residue" evidence="2">
    <location>
        <position position="177"/>
    </location>
</feature>
<protein>
    <recommendedName>
        <fullName evidence="4">DUF4230 domain-containing protein</fullName>
    </recommendedName>
</protein>
<proteinExistence type="predicted"/>
<dbReference type="EMBL" id="JAHESD010000015">
    <property type="protein sequence ID" value="MBT1703484.1"/>
    <property type="molecule type" value="Genomic_DNA"/>
</dbReference>
<keyword evidence="1" id="KW-0472">Membrane</keyword>
<evidence type="ECO:0000256" key="1">
    <source>
        <dbReference type="SAM" id="Phobius"/>
    </source>
</evidence>
<name>A0ABS5VRK6_9BACT</name>
<evidence type="ECO:0008006" key="4">
    <source>
        <dbReference type="Google" id="ProtNLM"/>
    </source>
</evidence>
<dbReference type="Proteomes" id="UP000772618">
    <property type="component" value="Unassembled WGS sequence"/>
</dbReference>
<accession>A0ABS5VRK6</accession>
<sequence>MRKISGILVALVLIALMYYLFIRPFEFEVKFKAHTLPGDIIQTIRLYNKSTPDTKIVEVDSLKSVKQSVVVGERAYIYNWSFESENDSLTRVKVQVSEPDRKFLNKLLVPFTTQSIEKDAVDNVKKIHEVLKSHLSITTVKIKGEAELDSSFCACSSLKTRQIEKGNGMMKDYPLLT</sequence>
<keyword evidence="1" id="KW-1133">Transmembrane helix</keyword>
<keyword evidence="1" id="KW-0812">Transmembrane</keyword>
<reference evidence="2 3" key="1">
    <citation type="submission" date="2021-05" db="EMBL/GenBank/DDBJ databases">
        <title>A Polyphasic approach of four new species of the genus Ohtaekwangia: Ohtaekwangia histidinii sp. nov., Ohtaekwangia cretensis sp. nov., Ohtaekwangia indiensis sp. nov., Ohtaekwangia reichenbachii sp. nov. from diverse environment.</title>
        <authorList>
            <person name="Octaviana S."/>
        </authorList>
    </citation>
    <scope>NUCLEOTIDE SEQUENCE [LARGE SCALE GENOMIC DNA]</scope>
    <source>
        <strain evidence="2 3">PWU20</strain>
    </source>
</reference>
<evidence type="ECO:0000313" key="3">
    <source>
        <dbReference type="Proteomes" id="UP000772618"/>
    </source>
</evidence>
<gene>
    <name evidence="2" type="ORF">KK060_09350</name>
</gene>
<feature type="transmembrane region" description="Helical" evidence="1">
    <location>
        <begin position="6"/>
        <end position="22"/>
    </location>
</feature>
<comment type="caution">
    <text evidence="2">The sequence shown here is derived from an EMBL/GenBank/DDBJ whole genome shotgun (WGS) entry which is preliminary data.</text>
</comment>
<evidence type="ECO:0000313" key="2">
    <source>
        <dbReference type="EMBL" id="MBT1703484.1"/>
    </source>
</evidence>
<keyword evidence="3" id="KW-1185">Reference proteome</keyword>
<organism evidence="2 3">
    <name type="scientific">Chryseosolibacter indicus</name>
    <dbReference type="NCBI Taxonomy" id="2782351"/>
    <lineage>
        <taxon>Bacteria</taxon>
        <taxon>Pseudomonadati</taxon>
        <taxon>Bacteroidota</taxon>
        <taxon>Cytophagia</taxon>
        <taxon>Cytophagales</taxon>
        <taxon>Chryseotaleaceae</taxon>
        <taxon>Chryseosolibacter</taxon>
    </lineage>
</organism>